<keyword evidence="2" id="KW-0812">Transmembrane</keyword>
<keyword evidence="4" id="KW-1185">Reference proteome</keyword>
<feature type="region of interest" description="Disordered" evidence="1">
    <location>
        <begin position="49"/>
        <end position="85"/>
    </location>
</feature>
<sequence length="162" mass="18447">MLYVTCIGVKTNIPPTIIFRIVMIISWCLLTGHCWITYSGSGVDHHGPYAQSGNTRRPNPPQRHYTSCGRSLSDESSPSSNVFDESDPPFRMFSDNQTLIRAINDKRFEKEIYGVVKDIKTSFSLFVDLSFFFLPRGENRQTDALVKFILRNPTYVMGRLTG</sequence>
<reference evidence="3 4" key="1">
    <citation type="submission" date="2021-03" db="EMBL/GenBank/DDBJ databases">
        <authorList>
            <person name="King G.J."/>
            <person name="Bancroft I."/>
            <person name="Baten A."/>
            <person name="Bloomfield J."/>
            <person name="Borpatragohain P."/>
            <person name="He Z."/>
            <person name="Irish N."/>
            <person name="Irwin J."/>
            <person name="Liu K."/>
            <person name="Mauleon R.P."/>
            <person name="Moore J."/>
            <person name="Morris R."/>
            <person name="Ostergaard L."/>
            <person name="Wang B."/>
            <person name="Wells R."/>
        </authorList>
    </citation>
    <scope>NUCLEOTIDE SEQUENCE [LARGE SCALE GENOMIC DNA]</scope>
    <source>
        <strain evidence="3">R-o-18</strain>
        <tissue evidence="3">Leaf</tissue>
    </source>
</reference>
<dbReference type="EMBL" id="JADBGQ010000003">
    <property type="protein sequence ID" value="KAG5406624.1"/>
    <property type="molecule type" value="Genomic_DNA"/>
</dbReference>
<evidence type="ECO:0000256" key="2">
    <source>
        <dbReference type="SAM" id="Phobius"/>
    </source>
</evidence>
<feature type="transmembrane region" description="Helical" evidence="2">
    <location>
        <begin position="17"/>
        <end position="38"/>
    </location>
</feature>
<proteinExistence type="predicted"/>
<evidence type="ECO:0000313" key="3">
    <source>
        <dbReference type="EMBL" id="KAG5406624.1"/>
    </source>
</evidence>
<protein>
    <recommendedName>
        <fullName evidence="5">RNase H type-1 domain-containing protein</fullName>
    </recommendedName>
</protein>
<evidence type="ECO:0008006" key="5">
    <source>
        <dbReference type="Google" id="ProtNLM"/>
    </source>
</evidence>
<name>A0ABQ7N6U2_BRACM</name>
<evidence type="ECO:0000313" key="4">
    <source>
        <dbReference type="Proteomes" id="UP000823674"/>
    </source>
</evidence>
<keyword evidence="2" id="KW-0472">Membrane</keyword>
<evidence type="ECO:0000256" key="1">
    <source>
        <dbReference type="SAM" id="MobiDB-lite"/>
    </source>
</evidence>
<comment type="caution">
    <text evidence="3">The sequence shown here is derived from an EMBL/GenBank/DDBJ whole genome shotgun (WGS) entry which is preliminary data.</text>
</comment>
<keyword evidence="2" id="KW-1133">Transmembrane helix</keyword>
<organism evidence="3 4">
    <name type="scientific">Brassica rapa subsp. trilocularis</name>
    <dbReference type="NCBI Taxonomy" id="1813537"/>
    <lineage>
        <taxon>Eukaryota</taxon>
        <taxon>Viridiplantae</taxon>
        <taxon>Streptophyta</taxon>
        <taxon>Embryophyta</taxon>
        <taxon>Tracheophyta</taxon>
        <taxon>Spermatophyta</taxon>
        <taxon>Magnoliopsida</taxon>
        <taxon>eudicotyledons</taxon>
        <taxon>Gunneridae</taxon>
        <taxon>Pentapetalae</taxon>
        <taxon>rosids</taxon>
        <taxon>malvids</taxon>
        <taxon>Brassicales</taxon>
        <taxon>Brassicaceae</taxon>
        <taxon>Brassiceae</taxon>
        <taxon>Brassica</taxon>
    </lineage>
</organism>
<gene>
    <name evidence="3" type="primary">A03p053360.1_BraROA</name>
    <name evidence="3" type="ORF">IGI04_012743</name>
</gene>
<dbReference type="Proteomes" id="UP000823674">
    <property type="component" value="Chromosome A03"/>
</dbReference>
<accession>A0ABQ7N6U2</accession>
<feature type="compositionally biased region" description="Polar residues" evidence="1">
    <location>
        <begin position="64"/>
        <end position="83"/>
    </location>
</feature>